<dbReference type="Proteomes" id="UP001198565">
    <property type="component" value="Unassembled WGS sequence"/>
</dbReference>
<proteinExistence type="predicted"/>
<sequence>MATRRDLAEYHRKRDFARTGEPKGANDAGPPREGTGDGAFVVQLHEASTTHFDFRLEADGVLKSWAVPKGVSTDPGDKRLAVPTEDHPLEYGDFEGVIAAGEYGGGTVMVWDTGDYRNLSKRHGEPIPLADALEHGHAAFWLDGDKLHGGYALTRLRDGAWLLVKERDKHASSAGSPPHPHRMRSALTRRTLGQIAADEDAER</sequence>
<organism evidence="3 4">
    <name type="scientific">Streptantibioticus parmotrematis</name>
    <dbReference type="NCBI Taxonomy" id="2873249"/>
    <lineage>
        <taxon>Bacteria</taxon>
        <taxon>Bacillati</taxon>
        <taxon>Actinomycetota</taxon>
        <taxon>Actinomycetes</taxon>
        <taxon>Kitasatosporales</taxon>
        <taxon>Streptomycetaceae</taxon>
        <taxon>Streptantibioticus</taxon>
    </lineage>
</organism>
<comment type="caution">
    <text evidence="3">The sequence shown here is derived from an EMBL/GenBank/DDBJ whole genome shotgun (WGS) entry which is preliminary data.</text>
</comment>
<dbReference type="EMBL" id="JAINVZ010000001">
    <property type="protein sequence ID" value="MBY8883319.1"/>
    <property type="molecule type" value="Genomic_DNA"/>
</dbReference>
<dbReference type="PANTHER" id="PTHR39465">
    <property type="entry name" value="DNA LIGASE D, 3'-PHOSPHOESTERASE DOMAIN"/>
    <property type="match status" value="1"/>
</dbReference>
<evidence type="ECO:0000313" key="3">
    <source>
        <dbReference type="EMBL" id="MBY8883319.1"/>
    </source>
</evidence>
<dbReference type="NCBIfam" id="TIGR02777">
    <property type="entry name" value="LigD_PE_dom"/>
    <property type="match status" value="1"/>
</dbReference>
<accession>A0ABS7QND7</accession>
<feature type="region of interest" description="Disordered" evidence="1">
    <location>
        <begin position="1"/>
        <end position="37"/>
    </location>
</feature>
<feature type="domain" description="DNA ligase D 3'-phosphoesterase" evidence="2">
    <location>
        <begin position="43"/>
        <end position="155"/>
    </location>
</feature>
<dbReference type="PANTHER" id="PTHR39465:SF1">
    <property type="entry name" value="DNA LIGASE D 3'-PHOSPHOESTERASE DOMAIN-CONTAINING PROTEIN"/>
    <property type="match status" value="1"/>
</dbReference>
<protein>
    <submittedName>
        <fullName evidence="3">3'-phosphoesterase</fullName>
    </submittedName>
</protein>
<evidence type="ECO:0000256" key="1">
    <source>
        <dbReference type="SAM" id="MobiDB-lite"/>
    </source>
</evidence>
<gene>
    <name evidence="3" type="ORF">K7472_00470</name>
</gene>
<dbReference type="InterPro" id="IPR014144">
    <property type="entry name" value="LigD_PE_domain"/>
</dbReference>
<feature type="compositionally biased region" description="Basic and acidic residues" evidence="1">
    <location>
        <begin position="1"/>
        <end position="21"/>
    </location>
</feature>
<keyword evidence="4" id="KW-1185">Reference proteome</keyword>
<reference evidence="3 4" key="1">
    <citation type="submission" date="2021-08" db="EMBL/GenBank/DDBJ databases">
        <title>Streptomyces sp. PTM05 isolated from lichen.</title>
        <authorList>
            <person name="Somphong A."/>
            <person name="Phongsopitanun W."/>
            <person name="Tanasupawat S."/>
        </authorList>
    </citation>
    <scope>NUCLEOTIDE SEQUENCE [LARGE SCALE GENOMIC DNA]</scope>
    <source>
        <strain evidence="3 4">Ptm05</strain>
    </source>
</reference>
<dbReference type="Pfam" id="PF13298">
    <property type="entry name" value="LigD_N"/>
    <property type="match status" value="1"/>
</dbReference>
<dbReference type="RefSeq" id="WP_222972876.1">
    <property type="nucleotide sequence ID" value="NZ_JAINVZ010000001.1"/>
</dbReference>
<evidence type="ECO:0000259" key="2">
    <source>
        <dbReference type="Pfam" id="PF13298"/>
    </source>
</evidence>
<feature type="region of interest" description="Disordered" evidence="1">
    <location>
        <begin position="168"/>
        <end position="203"/>
    </location>
</feature>
<name>A0ABS7QND7_9ACTN</name>
<evidence type="ECO:0000313" key="4">
    <source>
        <dbReference type="Proteomes" id="UP001198565"/>
    </source>
</evidence>